<name>A0A372ZVR3_9ACTN</name>
<dbReference type="RefSeq" id="WP_117488000.1">
    <property type="nucleotide sequence ID" value="NZ_QVIG01000001.1"/>
</dbReference>
<proteinExistence type="predicted"/>
<evidence type="ECO:0000313" key="3">
    <source>
        <dbReference type="Proteomes" id="UP000263377"/>
    </source>
</evidence>
<dbReference type="PROSITE" id="PS51186">
    <property type="entry name" value="GNAT"/>
    <property type="match status" value="1"/>
</dbReference>
<reference evidence="2 3" key="1">
    <citation type="submission" date="2018-08" db="EMBL/GenBank/DDBJ databases">
        <title>Diversity &amp; Physiological Properties of Lignin-Decomposing Actinobacteria from Soil.</title>
        <authorList>
            <person name="Roh S.G."/>
            <person name="Kim S.B."/>
        </authorList>
    </citation>
    <scope>NUCLEOTIDE SEQUENCE [LARGE SCALE GENOMIC DNA]</scope>
    <source>
        <strain evidence="2 3">MMS17-GH009</strain>
    </source>
</reference>
<dbReference type="Proteomes" id="UP000263377">
    <property type="component" value="Unassembled WGS sequence"/>
</dbReference>
<dbReference type="Gene3D" id="3.40.630.30">
    <property type="match status" value="1"/>
</dbReference>
<accession>A0A372ZVR3</accession>
<dbReference type="PANTHER" id="PTHR43415">
    <property type="entry name" value="SPERMIDINE N(1)-ACETYLTRANSFERASE"/>
    <property type="match status" value="1"/>
</dbReference>
<dbReference type="AlphaFoldDB" id="A0A372ZVR3"/>
<evidence type="ECO:0000313" key="2">
    <source>
        <dbReference type="EMBL" id="RGD59851.1"/>
    </source>
</evidence>
<sequence>MTALTDLAALAVKPTLHGPTIRLVPLDERHTDPMWELCADETTKRLTGTRTAFTRDRIHQWCTTRAQQPDRLDLAVEDPATGRFLGEAALNDVDPDNSSAGYRIALTPDHTGRGIGTETTLLVLRHAFETIRLHRVHLEVFEYNERAAHSYRKSGFTLEGRSRQAHHWDDRYWDVLQMAALRDEWLATH</sequence>
<organism evidence="2 3">
    <name type="scientific">Kitasatospora xanthocidica</name>
    <dbReference type="NCBI Taxonomy" id="83382"/>
    <lineage>
        <taxon>Bacteria</taxon>
        <taxon>Bacillati</taxon>
        <taxon>Actinomycetota</taxon>
        <taxon>Actinomycetes</taxon>
        <taxon>Kitasatosporales</taxon>
        <taxon>Streptomycetaceae</taxon>
        <taxon>Kitasatospora</taxon>
    </lineage>
</organism>
<dbReference type="PANTHER" id="PTHR43415:SF3">
    <property type="entry name" value="GNAT-FAMILY ACETYLTRANSFERASE"/>
    <property type="match status" value="1"/>
</dbReference>
<dbReference type="InterPro" id="IPR000182">
    <property type="entry name" value="GNAT_dom"/>
</dbReference>
<dbReference type="SUPFAM" id="SSF55729">
    <property type="entry name" value="Acyl-CoA N-acyltransferases (Nat)"/>
    <property type="match status" value="1"/>
</dbReference>
<gene>
    <name evidence="2" type="ORF">DR950_20540</name>
</gene>
<dbReference type="Pfam" id="PF13302">
    <property type="entry name" value="Acetyltransf_3"/>
    <property type="match status" value="1"/>
</dbReference>
<dbReference type="InterPro" id="IPR016181">
    <property type="entry name" value="Acyl_CoA_acyltransferase"/>
</dbReference>
<dbReference type="EMBL" id="QVIG01000001">
    <property type="protein sequence ID" value="RGD59851.1"/>
    <property type="molecule type" value="Genomic_DNA"/>
</dbReference>
<feature type="domain" description="N-acetyltransferase" evidence="1">
    <location>
        <begin position="21"/>
        <end position="179"/>
    </location>
</feature>
<dbReference type="GO" id="GO:0016747">
    <property type="term" value="F:acyltransferase activity, transferring groups other than amino-acyl groups"/>
    <property type="evidence" value="ECO:0007669"/>
    <property type="project" value="InterPro"/>
</dbReference>
<comment type="caution">
    <text evidence="2">The sequence shown here is derived from an EMBL/GenBank/DDBJ whole genome shotgun (WGS) entry which is preliminary data.</text>
</comment>
<keyword evidence="3" id="KW-1185">Reference proteome</keyword>
<evidence type="ECO:0000259" key="1">
    <source>
        <dbReference type="PROSITE" id="PS51186"/>
    </source>
</evidence>
<keyword evidence="2" id="KW-0808">Transferase</keyword>
<protein>
    <submittedName>
        <fullName evidence="2">N-acetyltransferase</fullName>
    </submittedName>
</protein>